<feature type="region of interest" description="Disordered" evidence="1">
    <location>
        <begin position="29"/>
        <end position="49"/>
    </location>
</feature>
<dbReference type="PROSITE" id="PS51257">
    <property type="entry name" value="PROKAR_LIPOPROTEIN"/>
    <property type="match status" value="1"/>
</dbReference>
<evidence type="ECO:0008006" key="5">
    <source>
        <dbReference type="Google" id="ProtNLM"/>
    </source>
</evidence>
<feature type="signal peptide" evidence="2">
    <location>
        <begin position="1"/>
        <end position="29"/>
    </location>
</feature>
<protein>
    <recommendedName>
        <fullName evidence="5">Clostripain family protein</fullName>
    </recommendedName>
</protein>
<evidence type="ECO:0000256" key="2">
    <source>
        <dbReference type="SAM" id="SignalP"/>
    </source>
</evidence>
<dbReference type="PANTHER" id="PTHR37835:SF1">
    <property type="entry name" value="ALPHA-CLOSTRIPAIN"/>
    <property type="match status" value="1"/>
</dbReference>
<feature type="chain" id="PRO_5007487376" description="Clostripain family protein" evidence="2">
    <location>
        <begin position="30"/>
        <end position="460"/>
    </location>
</feature>
<dbReference type="PANTHER" id="PTHR37835">
    <property type="entry name" value="ALPHA-CLOSTRIPAIN"/>
    <property type="match status" value="1"/>
</dbReference>
<evidence type="ECO:0000313" key="3">
    <source>
        <dbReference type="EMBL" id="KXT52698.1"/>
    </source>
</evidence>
<reference evidence="3 4" key="1">
    <citation type="submission" date="2016-02" db="EMBL/GenBank/DDBJ databases">
        <authorList>
            <person name="Wen L."/>
            <person name="He K."/>
            <person name="Yang H."/>
        </authorList>
    </citation>
    <scope>NUCLEOTIDE SEQUENCE [LARGE SCALE GENOMIC DNA]</scope>
    <source>
        <strain evidence="3 4">KLE1704</strain>
    </source>
</reference>
<dbReference type="PATRIC" id="fig|329854.7.peg.1564"/>
<sequence length="460" mass="52455">MKKTTTFTFAHLLLWLVCATLPLGFTACSDDEDPTTEQSAEPEPEPEPDADYTVMLYGCGGGNLDDALIYNLSQVEGYGYSDKVQFTGLVKFSVPYQTGDDAQFQGTRLYSLTPTGMENERIADADYRLDNPDHLASFISDAAERMPAKRYVLVLWNHGSEFTPVYDQPSNWPGSSTRGVVFDDNVKEAGVDSHLSIFELEEGLKRSGVHFDLIYMDVCLMNMMENICQIADYTDYILSASHITPGYGGHYGRLMDKLEQHSEVLPAMQEYVPLTVELWKSLYTNNSYDLSLTDTHMLQPVLDEMRLFTDALIEERNSCQNDAESLELFDYYQLYSIYQFDQYPGSYSIDLDYYANHIANYCMNGTLSTQAYLLSNALQKMQPVRASHHNEGIIPEFTVGITWMPAEYYNRNDFVIEDANGQQYEYADYAVLYPMLKFHRQTGWGNFLSINEFQPKSENP</sequence>
<evidence type="ECO:0000256" key="1">
    <source>
        <dbReference type="SAM" id="MobiDB-lite"/>
    </source>
</evidence>
<dbReference type="Proteomes" id="UP000070319">
    <property type="component" value="Unassembled WGS sequence"/>
</dbReference>
<accession>A0A139LMK5</accession>
<dbReference type="Pfam" id="PF03415">
    <property type="entry name" value="Peptidase_C11"/>
    <property type="match status" value="1"/>
</dbReference>
<dbReference type="Gene3D" id="3.40.50.11970">
    <property type="match status" value="1"/>
</dbReference>
<dbReference type="EMBL" id="LTDF01000064">
    <property type="protein sequence ID" value="KXT52698.1"/>
    <property type="molecule type" value="Genomic_DNA"/>
</dbReference>
<dbReference type="RefSeq" id="WP_061435117.1">
    <property type="nucleotide sequence ID" value="NZ_KQ968690.1"/>
</dbReference>
<gene>
    <name evidence="3" type="ORF">HMPREF2531_01534</name>
</gene>
<proteinExistence type="predicted"/>
<organism evidence="3">
    <name type="scientific">Bacteroides intestinalis</name>
    <dbReference type="NCBI Taxonomy" id="329854"/>
    <lineage>
        <taxon>Bacteria</taxon>
        <taxon>Pseudomonadati</taxon>
        <taxon>Bacteroidota</taxon>
        <taxon>Bacteroidia</taxon>
        <taxon>Bacteroidales</taxon>
        <taxon>Bacteroidaceae</taxon>
        <taxon>Bacteroides</taxon>
    </lineage>
</organism>
<comment type="caution">
    <text evidence="3">The sequence shown here is derived from an EMBL/GenBank/DDBJ whole genome shotgun (WGS) entry which is preliminary data.</text>
</comment>
<keyword evidence="2" id="KW-0732">Signal</keyword>
<dbReference type="AlphaFoldDB" id="A0A139LMK5"/>
<dbReference type="InterPro" id="IPR005077">
    <property type="entry name" value="Peptidase_C11"/>
</dbReference>
<name>A0A139LMK5_9BACE</name>
<evidence type="ECO:0000313" key="4">
    <source>
        <dbReference type="Proteomes" id="UP000070319"/>
    </source>
</evidence>